<dbReference type="AlphaFoldDB" id="A0A3A6U1Z5"/>
<organism evidence="2 3">
    <name type="scientific">Parashewanella spongiae</name>
    <dbReference type="NCBI Taxonomy" id="342950"/>
    <lineage>
        <taxon>Bacteria</taxon>
        <taxon>Pseudomonadati</taxon>
        <taxon>Pseudomonadota</taxon>
        <taxon>Gammaproteobacteria</taxon>
        <taxon>Alteromonadales</taxon>
        <taxon>Shewanellaceae</taxon>
        <taxon>Parashewanella</taxon>
    </lineage>
</organism>
<sequence length="232" mass="25521">MATASPTALLTAPLTYDTKTRTLTSFEQSHFDTLTATTQSANKQTSISVKSTKGKISLGTYSYLYKVSFTPTRKKQTDGRIKLRLLTDHSVVGFINKSDLTKQTAAIENAYTKFKTPPLQVQPVLTEKVAYDKSDIAHPQRMSCFMEMSPEDLKKLEQADPLLYGEMQKHKEQGTVQPKLTQQSFIKNDSTDSPQNTSNADEGDPQAGGENRSEGGSQNGGETRFEGSPQNG</sequence>
<reference evidence="2 3" key="1">
    <citation type="submission" date="2018-09" db="EMBL/GenBank/DDBJ databases">
        <title>Phylogeny of the Shewanellaceae, and recommendation for two new genera, Pseudoshewanella and Parashewanella.</title>
        <authorList>
            <person name="Wang G."/>
        </authorList>
    </citation>
    <scope>NUCLEOTIDE SEQUENCE [LARGE SCALE GENOMIC DNA]</scope>
    <source>
        <strain evidence="2 3">KCTC 22492</strain>
    </source>
</reference>
<dbReference type="RefSeq" id="WP_121854131.1">
    <property type="nucleotide sequence ID" value="NZ_CP037952.1"/>
</dbReference>
<evidence type="ECO:0000313" key="2">
    <source>
        <dbReference type="EMBL" id="RJY11341.1"/>
    </source>
</evidence>
<keyword evidence="3" id="KW-1185">Reference proteome</keyword>
<evidence type="ECO:0000256" key="1">
    <source>
        <dbReference type="SAM" id="MobiDB-lite"/>
    </source>
</evidence>
<protein>
    <submittedName>
        <fullName evidence="2">Uncharacterized protein</fullName>
    </submittedName>
</protein>
<evidence type="ECO:0000313" key="3">
    <source>
        <dbReference type="Proteomes" id="UP000273022"/>
    </source>
</evidence>
<comment type="caution">
    <text evidence="2">The sequence shown here is derived from an EMBL/GenBank/DDBJ whole genome shotgun (WGS) entry which is preliminary data.</text>
</comment>
<dbReference type="EMBL" id="QYYH01000085">
    <property type="protein sequence ID" value="RJY11341.1"/>
    <property type="molecule type" value="Genomic_DNA"/>
</dbReference>
<name>A0A3A6U1Z5_9GAMM</name>
<proteinExistence type="predicted"/>
<accession>A0A3A6U1Z5</accession>
<dbReference type="Proteomes" id="UP000273022">
    <property type="component" value="Unassembled WGS sequence"/>
</dbReference>
<gene>
    <name evidence="2" type="ORF">D5R81_13320</name>
</gene>
<feature type="region of interest" description="Disordered" evidence="1">
    <location>
        <begin position="170"/>
        <end position="232"/>
    </location>
</feature>
<feature type="compositionally biased region" description="Polar residues" evidence="1">
    <location>
        <begin position="174"/>
        <end position="200"/>
    </location>
</feature>